<dbReference type="SUPFAM" id="SSF51621">
    <property type="entry name" value="Phosphoenolpyruvate/pyruvate domain"/>
    <property type="match status" value="1"/>
</dbReference>
<evidence type="ECO:0000256" key="1">
    <source>
        <dbReference type="ARBA" id="ARBA00001946"/>
    </source>
</evidence>
<sequence length="290" mass="30658">MALKLIRSLLLAPANRHDLLAKFPRFGADCCVIDLEDGTPSADKVAARAALPKAVGAIRAGGYGGLLTVRVNEPGSPLYLDDLAAAFDAGIDAVVIPKVEEPGQLWPAHHHVARLAAIHPARARRFVVCGLESVRGVQAAARVSRPDLDVGAVYFGAEDYASSIGGRRTPLGQEVLAARSMVVMAAKAAGLQAIDQAVVDIRNDAHYLADATQGRELGYGGKTCVTPAQVRLAHQVFSPTPRERDFARRLVAAYEEALGRHVGVIEFEGQMVDGPLLKRAQAILAAPADG</sequence>
<dbReference type="InterPro" id="IPR005000">
    <property type="entry name" value="Aldolase/citrate-lyase_domain"/>
</dbReference>
<evidence type="ECO:0000313" key="6">
    <source>
        <dbReference type="Proteomes" id="UP000216524"/>
    </source>
</evidence>
<keyword evidence="5" id="KW-0456">Lyase</keyword>
<dbReference type="GO" id="GO:0016829">
    <property type="term" value="F:lyase activity"/>
    <property type="evidence" value="ECO:0007669"/>
    <property type="project" value="UniProtKB-KW"/>
</dbReference>
<dbReference type="EMBL" id="NEVV01000001">
    <property type="protein sequence ID" value="OZI81151.1"/>
    <property type="molecule type" value="Genomic_DNA"/>
</dbReference>
<keyword evidence="2" id="KW-0479">Metal-binding</keyword>
<dbReference type="Gene3D" id="3.20.20.60">
    <property type="entry name" value="Phosphoenolpyruvate-binding domains"/>
    <property type="match status" value="1"/>
</dbReference>
<evidence type="ECO:0000313" key="5">
    <source>
        <dbReference type="EMBL" id="OZI81151.1"/>
    </source>
</evidence>
<protein>
    <submittedName>
        <fullName evidence="5">CoA ester lyase</fullName>
    </submittedName>
</protein>
<accession>A0ABX4FG28</accession>
<name>A0ABX4FG28_9BORD</name>
<keyword evidence="6" id="KW-1185">Reference proteome</keyword>
<reference evidence="5 6" key="1">
    <citation type="submission" date="2017-05" db="EMBL/GenBank/DDBJ databases">
        <title>Complete and WGS of Bordetella genogroups.</title>
        <authorList>
            <person name="Spilker T."/>
            <person name="Lipuma J."/>
        </authorList>
    </citation>
    <scope>NUCLEOTIDE SEQUENCE [LARGE SCALE GENOMIC DNA]</scope>
    <source>
        <strain evidence="5 6">AU3139</strain>
    </source>
</reference>
<comment type="cofactor">
    <cofactor evidence="1">
        <name>Mg(2+)</name>
        <dbReference type="ChEBI" id="CHEBI:18420"/>
    </cofactor>
</comment>
<dbReference type="PANTHER" id="PTHR32308">
    <property type="entry name" value="LYASE BETA SUBUNIT, PUTATIVE (AFU_ORTHOLOGUE AFUA_4G13030)-RELATED"/>
    <property type="match status" value="1"/>
</dbReference>
<evidence type="ECO:0000256" key="2">
    <source>
        <dbReference type="ARBA" id="ARBA00022723"/>
    </source>
</evidence>
<comment type="caution">
    <text evidence="5">The sequence shown here is derived from an EMBL/GenBank/DDBJ whole genome shotgun (WGS) entry which is preliminary data.</text>
</comment>
<dbReference type="PANTHER" id="PTHR32308:SF0">
    <property type="entry name" value="HPCH_HPAI ALDOLASE_CITRATE LYASE DOMAIN-CONTAINING PROTEIN"/>
    <property type="match status" value="1"/>
</dbReference>
<keyword evidence="3" id="KW-0460">Magnesium</keyword>
<evidence type="ECO:0000259" key="4">
    <source>
        <dbReference type="Pfam" id="PF03328"/>
    </source>
</evidence>
<gene>
    <name evidence="5" type="ORF">CAL23_05395</name>
</gene>
<evidence type="ECO:0000256" key="3">
    <source>
        <dbReference type="ARBA" id="ARBA00022842"/>
    </source>
</evidence>
<proteinExistence type="predicted"/>
<dbReference type="PIRSF" id="PIRSF015582">
    <property type="entry name" value="Cit_lyase_B"/>
    <property type="match status" value="1"/>
</dbReference>
<dbReference type="Pfam" id="PF03328">
    <property type="entry name" value="HpcH_HpaI"/>
    <property type="match status" value="1"/>
</dbReference>
<dbReference type="Proteomes" id="UP000216524">
    <property type="component" value="Unassembled WGS sequence"/>
</dbReference>
<dbReference type="RefSeq" id="WP_033462668.1">
    <property type="nucleotide sequence ID" value="NZ_NEVV01000001.1"/>
</dbReference>
<dbReference type="InterPro" id="IPR040442">
    <property type="entry name" value="Pyrv_kinase-like_dom_sf"/>
</dbReference>
<dbReference type="InterPro" id="IPR015813">
    <property type="entry name" value="Pyrv/PenolPyrv_kinase-like_dom"/>
</dbReference>
<feature type="domain" description="HpcH/HpaI aldolase/citrate lyase" evidence="4">
    <location>
        <begin position="7"/>
        <end position="227"/>
    </location>
</feature>
<organism evidence="5 6">
    <name type="scientific">Bordetella genomosp. 6</name>
    <dbReference type="NCBI Taxonomy" id="463024"/>
    <lineage>
        <taxon>Bacteria</taxon>
        <taxon>Pseudomonadati</taxon>
        <taxon>Pseudomonadota</taxon>
        <taxon>Betaproteobacteria</taxon>
        <taxon>Burkholderiales</taxon>
        <taxon>Alcaligenaceae</taxon>
        <taxon>Bordetella</taxon>
    </lineage>
</organism>
<dbReference type="InterPro" id="IPR011206">
    <property type="entry name" value="Citrate_lyase_beta/mcl1/mcl2"/>
</dbReference>